<dbReference type="Proteomes" id="UP000032024">
    <property type="component" value="Chromosome"/>
</dbReference>
<accession>A0AAN0WBL0</accession>
<organism evidence="1 2">
    <name type="scientific">Heyndrickxia coagulans</name>
    <name type="common">Weizmannia coagulans</name>
    <dbReference type="NCBI Taxonomy" id="1398"/>
    <lineage>
        <taxon>Bacteria</taxon>
        <taxon>Bacillati</taxon>
        <taxon>Bacillota</taxon>
        <taxon>Bacilli</taxon>
        <taxon>Bacillales</taxon>
        <taxon>Bacillaceae</taxon>
        <taxon>Heyndrickxia</taxon>
    </lineage>
</organism>
<protein>
    <submittedName>
        <fullName evidence="1">Uncharacterized protein</fullName>
    </submittedName>
</protein>
<evidence type="ECO:0000313" key="1">
    <source>
        <dbReference type="EMBL" id="AJO22436.1"/>
    </source>
</evidence>
<dbReference type="AlphaFoldDB" id="A0AAN0WBL0"/>
<evidence type="ECO:0000313" key="2">
    <source>
        <dbReference type="Proteomes" id="UP000032024"/>
    </source>
</evidence>
<proteinExistence type="predicted"/>
<dbReference type="EMBL" id="CP010525">
    <property type="protein sequence ID" value="AJO22436.1"/>
    <property type="molecule type" value="Genomic_DNA"/>
</dbReference>
<reference evidence="2" key="1">
    <citation type="submission" date="2015-01" db="EMBL/GenBank/DDBJ databases">
        <title>Comparative genome analysis of Bacillus coagulans HM-08, Clostridium butyricum HM-68, Bacillus subtilis HM-66 and Bacillus paralicheniformis BL-09.</title>
        <authorList>
            <person name="Zhang H."/>
        </authorList>
    </citation>
    <scope>NUCLEOTIDE SEQUENCE [LARGE SCALE GENOMIC DNA]</scope>
    <source>
        <strain evidence="2">HM-08</strain>
    </source>
</reference>
<name>A0AAN0WBL0_HEYCO</name>
<gene>
    <name evidence="1" type="ORF">SB48_HM08orf02596</name>
</gene>
<keyword evidence="2" id="KW-1185">Reference proteome</keyword>
<sequence>MTFLQQSRLALYPTGYTVERALAVFKPAHYERGPCCFRPVHCGKGTMPFLNRLHCG</sequence>